<proteinExistence type="predicted"/>
<dbReference type="InterPro" id="IPR050132">
    <property type="entry name" value="Gln/Glu-tRNA_Ligase"/>
</dbReference>
<evidence type="ECO:0000313" key="4">
    <source>
        <dbReference type="EMBL" id="KAK8166574.1"/>
    </source>
</evidence>
<name>A0ABR1XTH0_9PEZI</name>
<evidence type="ECO:0000313" key="5">
    <source>
        <dbReference type="Proteomes" id="UP001456524"/>
    </source>
</evidence>
<gene>
    <name evidence="4" type="ORF">IWX90DRAFT_477926</name>
</gene>
<feature type="domain" description="Glutamyl/glutaminyl-tRNA synthetase class Ib anti-codon binding" evidence="3">
    <location>
        <begin position="2"/>
        <end position="101"/>
    </location>
</feature>
<keyword evidence="1" id="KW-0648">Protein biosynthesis</keyword>
<dbReference type="PANTHER" id="PTHR43097">
    <property type="entry name" value="GLUTAMINE-TRNA LIGASE"/>
    <property type="match status" value="1"/>
</dbReference>
<dbReference type="SUPFAM" id="SSF50715">
    <property type="entry name" value="Ribosomal protein L25-like"/>
    <property type="match status" value="1"/>
</dbReference>
<dbReference type="InterPro" id="IPR011035">
    <property type="entry name" value="Ribosomal_bL25/Gln-tRNA_synth"/>
</dbReference>
<dbReference type="Pfam" id="PF03950">
    <property type="entry name" value="tRNA-synt_1c_C"/>
    <property type="match status" value="1"/>
</dbReference>
<evidence type="ECO:0000259" key="3">
    <source>
        <dbReference type="Pfam" id="PF03950"/>
    </source>
</evidence>
<dbReference type="InterPro" id="IPR020056">
    <property type="entry name" value="Rbsml_bL25/Gln-tRNA_synth_N"/>
</dbReference>
<reference evidence="4 5" key="1">
    <citation type="journal article" date="2022" name="G3 (Bethesda)">
        <title>Enemy or ally: a genomic approach to elucidate the lifestyle of Phyllosticta citrichinaensis.</title>
        <authorList>
            <person name="Buijs V.A."/>
            <person name="Groenewald J.Z."/>
            <person name="Haridas S."/>
            <person name="LaButti K.M."/>
            <person name="Lipzen A."/>
            <person name="Martin F.M."/>
            <person name="Barry K."/>
            <person name="Grigoriev I.V."/>
            <person name="Crous P.W."/>
            <person name="Seidl M.F."/>
        </authorList>
    </citation>
    <scope>NUCLEOTIDE SEQUENCE [LARGE SCALE GENOMIC DNA]</scope>
    <source>
        <strain evidence="4 5">CBS 129764</strain>
    </source>
</reference>
<feature type="compositionally biased region" description="Acidic residues" evidence="2">
    <location>
        <begin position="146"/>
        <end position="157"/>
    </location>
</feature>
<comment type="caution">
    <text evidence="4">The sequence shown here is derived from an EMBL/GenBank/DDBJ whole genome shotgun (WGS) entry which is preliminary data.</text>
</comment>
<evidence type="ECO:0000256" key="2">
    <source>
        <dbReference type="SAM" id="MobiDB-lite"/>
    </source>
</evidence>
<evidence type="ECO:0000256" key="1">
    <source>
        <dbReference type="ARBA" id="ARBA00022917"/>
    </source>
</evidence>
<feature type="region of interest" description="Disordered" evidence="2">
    <location>
        <begin position="128"/>
        <end position="157"/>
    </location>
</feature>
<accession>A0ABR1XTH0</accession>
<keyword evidence="4" id="KW-0689">Ribosomal protein</keyword>
<protein>
    <submittedName>
        <fullName evidence="4">Ribosomal protein L25/Gln-tRNA synthetase</fullName>
    </submittedName>
</protein>
<dbReference type="PANTHER" id="PTHR43097:SF4">
    <property type="entry name" value="GLUTAMINE--TRNA LIGASE"/>
    <property type="match status" value="1"/>
</dbReference>
<dbReference type="EMBL" id="JBBWUH010000005">
    <property type="protein sequence ID" value="KAK8166574.1"/>
    <property type="molecule type" value="Genomic_DNA"/>
</dbReference>
<dbReference type="GO" id="GO:0005840">
    <property type="term" value="C:ribosome"/>
    <property type="evidence" value="ECO:0007669"/>
    <property type="project" value="UniProtKB-KW"/>
</dbReference>
<keyword evidence="4" id="KW-0687">Ribonucleoprotein</keyword>
<keyword evidence="5" id="KW-1185">Reference proteome</keyword>
<dbReference type="Proteomes" id="UP001456524">
    <property type="component" value="Unassembled WGS sequence"/>
</dbReference>
<organism evidence="4 5">
    <name type="scientific">Phyllosticta citrichinensis</name>
    <dbReference type="NCBI Taxonomy" id="1130410"/>
    <lineage>
        <taxon>Eukaryota</taxon>
        <taxon>Fungi</taxon>
        <taxon>Dikarya</taxon>
        <taxon>Ascomycota</taxon>
        <taxon>Pezizomycotina</taxon>
        <taxon>Dothideomycetes</taxon>
        <taxon>Dothideomycetes incertae sedis</taxon>
        <taxon>Botryosphaeriales</taxon>
        <taxon>Phyllostictaceae</taxon>
        <taxon>Phyllosticta</taxon>
    </lineage>
</organism>
<sequence>MPRLMMVLDPLPVVIDNLPDDFVEMVEVPFPADPSFGTHTVPFTKVVYIECSDFREVDSPKYFRLAPGKAVGLFQVPLPITATSFEKDPKDGRVVCVHAIYGGPEGVAKVKKPKAPIRATVRLFNPLFRSDDPESNPGGWKADINPESEEVLDNAND</sequence>
<dbReference type="Gene3D" id="2.40.240.10">
    <property type="entry name" value="Ribosomal Protein L25, Chain P"/>
    <property type="match status" value="2"/>
</dbReference>
<dbReference type="InterPro" id="IPR020059">
    <property type="entry name" value="Glu/Gln-tRNA-synth_Ib_codon-bd"/>
</dbReference>